<dbReference type="Proteomes" id="UP000549134">
    <property type="component" value="Unassembled WGS sequence"/>
</dbReference>
<comment type="caution">
    <text evidence="1">The sequence shown here is derived from an EMBL/GenBank/DDBJ whole genome shotgun (WGS) entry which is preliminary data.</text>
</comment>
<dbReference type="EMBL" id="JACAQK010000006">
    <property type="protein sequence ID" value="NWD35812.1"/>
    <property type="molecule type" value="Genomic_DNA"/>
</dbReference>
<organism evidence="1 2">
    <name type="scientific">Pseudomonas tolaasii</name>
    <dbReference type="NCBI Taxonomy" id="29442"/>
    <lineage>
        <taxon>Bacteria</taxon>
        <taxon>Pseudomonadati</taxon>
        <taxon>Pseudomonadota</taxon>
        <taxon>Gammaproteobacteria</taxon>
        <taxon>Pseudomonadales</taxon>
        <taxon>Pseudomonadaceae</taxon>
        <taxon>Pseudomonas</taxon>
    </lineage>
</organism>
<accession>A0A7Y8DQ24</accession>
<proteinExistence type="predicted"/>
<evidence type="ECO:0000313" key="2">
    <source>
        <dbReference type="Proteomes" id="UP000549134"/>
    </source>
</evidence>
<evidence type="ECO:0000313" key="1">
    <source>
        <dbReference type="EMBL" id="NWD35812.1"/>
    </source>
</evidence>
<name>A0A7Y8DQ24_PSETO</name>
<dbReference type="RefSeq" id="WP_177007853.1">
    <property type="nucleotide sequence ID" value="NZ_JACAQH010000007.1"/>
</dbReference>
<dbReference type="AlphaFoldDB" id="A0A7Y8DQ24"/>
<sequence>MANQKTGKGLPRSLKSAKPAAATVQVAADATSGIAAGDLQATLTAMAARIKVLESA</sequence>
<gene>
    <name evidence="1" type="ORF">HX787_08080</name>
</gene>
<reference evidence="1 2" key="1">
    <citation type="submission" date="2020-04" db="EMBL/GenBank/DDBJ databases">
        <title>Molecular characterization of pseudomonads from Agaricus bisporus reveal novel blotch 2 pathogens in Western Europe.</title>
        <authorList>
            <person name="Taparia T."/>
            <person name="Krijger M."/>
            <person name="Haynes E."/>
            <person name="Elpinstone J.G."/>
            <person name="Noble R."/>
            <person name="Van Der Wolf J."/>
        </authorList>
    </citation>
    <scope>NUCLEOTIDE SEQUENCE [LARGE SCALE GENOMIC DNA]</scope>
    <source>
        <strain evidence="1 2">IPO3746</strain>
    </source>
</reference>
<protein>
    <submittedName>
        <fullName evidence="1">Uncharacterized protein</fullName>
    </submittedName>
</protein>